<organism evidence="7 8">
    <name type="scientific">Streptomyces mesophilus</name>
    <dbReference type="NCBI Taxonomy" id="1775132"/>
    <lineage>
        <taxon>Bacteria</taxon>
        <taxon>Bacillati</taxon>
        <taxon>Actinomycetota</taxon>
        <taxon>Actinomycetes</taxon>
        <taxon>Kitasatosporales</taxon>
        <taxon>Streptomycetaceae</taxon>
        <taxon>Streptomyces</taxon>
    </lineage>
</organism>
<dbReference type="AlphaFoldDB" id="A0A6G4XD14"/>
<dbReference type="Pfam" id="PF01553">
    <property type="entry name" value="Acyltransferase"/>
    <property type="match status" value="1"/>
</dbReference>
<dbReference type="InterPro" id="IPR002123">
    <property type="entry name" value="Plipid/glycerol_acylTrfase"/>
</dbReference>
<keyword evidence="8" id="KW-1185">Reference proteome</keyword>
<gene>
    <name evidence="7" type="ORF">G6045_02410</name>
</gene>
<dbReference type="SUPFAM" id="SSF69593">
    <property type="entry name" value="Glycerol-3-phosphate (1)-acyltransferase"/>
    <property type="match status" value="1"/>
</dbReference>
<keyword evidence="5 7" id="KW-0012">Acyltransferase</keyword>
<dbReference type="CDD" id="cd07989">
    <property type="entry name" value="LPLAT_AGPAT-like"/>
    <property type="match status" value="1"/>
</dbReference>
<proteinExistence type="predicted"/>
<evidence type="ECO:0000256" key="5">
    <source>
        <dbReference type="ARBA" id="ARBA00023315"/>
    </source>
</evidence>
<dbReference type="PANTHER" id="PTHR10434:SF64">
    <property type="entry name" value="1-ACYL-SN-GLYCEROL-3-PHOSPHATE ACYLTRANSFERASE-RELATED"/>
    <property type="match status" value="1"/>
</dbReference>
<accession>A0A6G4XD14</accession>
<comment type="caution">
    <text evidence="7">The sequence shown here is derived from an EMBL/GenBank/DDBJ whole genome shotgun (WGS) entry which is preliminary data.</text>
</comment>
<reference evidence="7 8" key="1">
    <citation type="submission" date="2020-02" db="EMBL/GenBank/DDBJ databases">
        <title>Whole-genome analyses of novel actinobacteria.</title>
        <authorList>
            <person name="Sahin N."/>
            <person name="Tokatli A."/>
        </authorList>
    </citation>
    <scope>NUCLEOTIDE SEQUENCE [LARGE SCALE GENOMIC DNA]</scope>
    <source>
        <strain evidence="7 8">YC504</strain>
    </source>
</reference>
<name>A0A6G4XD14_9ACTN</name>
<dbReference type="GO" id="GO:0003841">
    <property type="term" value="F:1-acylglycerol-3-phosphate O-acyltransferase activity"/>
    <property type="evidence" value="ECO:0007669"/>
    <property type="project" value="TreeGrafter"/>
</dbReference>
<evidence type="ECO:0000313" key="8">
    <source>
        <dbReference type="Proteomes" id="UP000481109"/>
    </source>
</evidence>
<dbReference type="RefSeq" id="WP_165330061.1">
    <property type="nucleotide sequence ID" value="NZ_JAAKZW010000004.1"/>
</dbReference>
<evidence type="ECO:0000256" key="2">
    <source>
        <dbReference type="ARBA" id="ARBA00022516"/>
    </source>
</evidence>
<comment type="pathway">
    <text evidence="1">Lipid metabolism.</text>
</comment>
<feature type="domain" description="Phospholipid/glycerol acyltransferase" evidence="6">
    <location>
        <begin position="84"/>
        <end position="196"/>
    </location>
</feature>
<protein>
    <submittedName>
        <fullName evidence="7">1-acyl-sn-glycerol-3-phosphate acyltransferase</fullName>
    </submittedName>
</protein>
<keyword evidence="2" id="KW-0444">Lipid biosynthesis</keyword>
<keyword evidence="3 7" id="KW-0808">Transferase</keyword>
<dbReference type="Proteomes" id="UP000481109">
    <property type="component" value="Unassembled WGS sequence"/>
</dbReference>
<dbReference type="SMART" id="SM00563">
    <property type="entry name" value="PlsC"/>
    <property type="match status" value="1"/>
</dbReference>
<keyword evidence="4" id="KW-0443">Lipid metabolism</keyword>
<evidence type="ECO:0000256" key="4">
    <source>
        <dbReference type="ARBA" id="ARBA00023098"/>
    </source>
</evidence>
<evidence type="ECO:0000256" key="1">
    <source>
        <dbReference type="ARBA" id="ARBA00005189"/>
    </source>
</evidence>
<evidence type="ECO:0000256" key="3">
    <source>
        <dbReference type="ARBA" id="ARBA00022679"/>
    </source>
</evidence>
<dbReference type="EMBL" id="JAAKZW010000004">
    <property type="protein sequence ID" value="NGO74541.1"/>
    <property type="molecule type" value="Genomic_DNA"/>
</dbReference>
<evidence type="ECO:0000313" key="7">
    <source>
        <dbReference type="EMBL" id="NGO74541.1"/>
    </source>
</evidence>
<evidence type="ECO:0000259" key="6">
    <source>
        <dbReference type="SMART" id="SM00563"/>
    </source>
</evidence>
<sequence>MNAWAVQSPCTTGCVGHRVPPVSARTALRRCTDFTAIVAGTAARRHTLTDPGSLRLRARHLLDALGVQQVGGEGGLSVPGRTGTLIVANHISWLDVIALLAREPATLIAKREVDTWPVVGTLARRAGTCFIDRDSFRRLPQQVALVRETLLAGRSVAVFPQATTWCSPSGGTFRRAMFQAALDARAPVRPVSIGYRQHGMPSTVAAFVGDDGFLPSLRRVARADGLTVRVDAHDVLRPGPGRDRRTLALAAQEAVLGRVPASALPVPPLSPALHA</sequence>
<dbReference type="PANTHER" id="PTHR10434">
    <property type="entry name" value="1-ACYL-SN-GLYCEROL-3-PHOSPHATE ACYLTRANSFERASE"/>
    <property type="match status" value="1"/>
</dbReference>
<dbReference type="GO" id="GO:0006654">
    <property type="term" value="P:phosphatidic acid biosynthetic process"/>
    <property type="evidence" value="ECO:0007669"/>
    <property type="project" value="TreeGrafter"/>
</dbReference>